<keyword evidence="2" id="KW-1185">Reference proteome</keyword>
<evidence type="ECO:0008006" key="3">
    <source>
        <dbReference type="Google" id="ProtNLM"/>
    </source>
</evidence>
<dbReference type="RefSeq" id="WP_146922640.1">
    <property type="nucleotide sequence ID" value="NZ_CP042430.1"/>
</dbReference>
<protein>
    <recommendedName>
        <fullName evidence="3">SDR family oxidoreductase</fullName>
    </recommendedName>
</protein>
<organism evidence="1 2">
    <name type="scientific">Baekduia soli</name>
    <dbReference type="NCBI Taxonomy" id="496014"/>
    <lineage>
        <taxon>Bacteria</taxon>
        <taxon>Bacillati</taxon>
        <taxon>Actinomycetota</taxon>
        <taxon>Thermoleophilia</taxon>
        <taxon>Solirubrobacterales</taxon>
        <taxon>Baekduiaceae</taxon>
        <taxon>Baekduia</taxon>
    </lineage>
</organism>
<name>A0A5B8UC50_9ACTN</name>
<dbReference type="InterPro" id="IPR036291">
    <property type="entry name" value="NAD(P)-bd_dom_sf"/>
</dbReference>
<evidence type="ECO:0000313" key="1">
    <source>
        <dbReference type="EMBL" id="QEC50231.1"/>
    </source>
</evidence>
<dbReference type="OrthoDB" id="9803333at2"/>
<accession>A0A5B8UC50</accession>
<dbReference type="EMBL" id="CP042430">
    <property type="protein sequence ID" value="QEC50231.1"/>
    <property type="molecule type" value="Genomic_DNA"/>
</dbReference>
<gene>
    <name evidence="1" type="ORF">FSW04_23360</name>
</gene>
<sequence length="188" mass="18387">MPDVLRPGVLDGLTIAIAGAGGGPGDVGRRAAELGARVVALAADAADEEAVAAEVAAVGPFDVLVVDATAPFATAGGGLAGLRAAVDGGWNVVRAAVAGGWADEARAGGKIVLLAPGAADGEHAAAVGAALENEARTLSVEWARFGVRVTAVLGGDAGLRAETTAFLASAAGDYYSGCAFRPADRRVI</sequence>
<dbReference type="AlphaFoldDB" id="A0A5B8UC50"/>
<dbReference type="Proteomes" id="UP000321805">
    <property type="component" value="Chromosome"/>
</dbReference>
<proteinExistence type="predicted"/>
<dbReference type="KEGG" id="bsol:FSW04_23360"/>
<dbReference type="SUPFAM" id="SSF51735">
    <property type="entry name" value="NAD(P)-binding Rossmann-fold domains"/>
    <property type="match status" value="1"/>
</dbReference>
<dbReference type="Gene3D" id="3.40.50.720">
    <property type="entry name" value="NAD(P)-binding Rossmann-like Domain"/>
    <property type="match status" value="1"/>
</dbReference>
<reference evidence="1 2" key="1">
    <citation type="journal article" date="2018" name="J. Microbiol.">
        <title>Baekduia soli gen. nov., sp. nov., a novel bacterium isolated from the soil of Baekdu Mountain and proposal of a novel family name, Baekduiaceae fam. nov.</title>
        <authorList>
            <person name="An D.S."/>
            <person name="Siddiqi M.Z."/>
            <person name="Kim K.H."/>
            <person name="Yu H.S."/>
            <person name="Im W.T."/>
        </authorList>
    </citation>
    <scope>NUCLEOTIDE SEQUENCE [LARGE SCALE GENOMIC DNA]</scope>
    <source>
        <strain evidence="1 2">BR7-21</strain>
    </source>
</reference>
<evidence type="ECO:0000313" key="2">
    <source>
        <dbReference type="Proteomes" id="UP000321805"/>
    </source>
</evidence>